<protein>
    <recommendedName>
        <fullName evidence="5">COX assembly mitochondrial protein</fullName>
    </recommendedName>
</protein>
<accession>A0AAD9JGQ4</accession>
<dbReference type="Pfam" id="PF08583">
    <property type="entry name" value="Cmc1"/>
    <property type="match status" value="1"/>
</dbReference>
<dbReference type="PANTHER" id="PTHR22977:SF1">
    <property type="entry name" value="COX ASSEMBLY MITOCHONDRIAL PROTEIN 2 HOMOLOG"/>
    <property type="match status" value="1"/>
</dbReference>
<dbReference type="GO" id="GO:0005739">
    <property type="term" value="C:mitochondrion"/>
    <property type="evidence" value="ECO:0007669"/>
    <property type="project" value="UniProtKB-SubCell"/>
</dbReference>
<name>A0AAD9JGQ4_9ANNE</name>
<evidence type="ECO:0000313" key="6">
    <source>
        <dbReference type="EMBL" id="KAK2151860.1"/>
    </source>
</evidence>
<evidence type="ECO:0000256" key="3">
    <source>
        <dbReference type="ARBA" id="ARBA00023128"/>
    </source>
</evidence>
<comment type="subcellular location">
    <subcellularLocation>
        <location evidence="1 5">Mitochondrion</location>
    </subcellularLocation>
</comment>
<keyword evidence="4" id="KW-1015">Disulfide bond</keyword>
<evidence type="ECO:0000256" key="4">
    <source>
        <dbReference type="ARBA" id="ARBA00023157"/>
    </source>
</evidence>
<keyword evidence="3 5" id="KW-0496">Mitochondrion</keyword>
<dbReference type="AlphaFoldDB" id="A0AAD9JGQ4"/>
<reference evidence="6" key="1">
    <citation type="journal article" date="2023" name="Mol. Biol. Evol.">
        <title>Third-Generation Sequencing Reveals the Adaptive Role of the Epigenome in Three Deep-Sea Polychaetes.</title>
        <authorList>
            <person name="Perez M."/>
            <person name="Aroh O."/>
            <person name="Sun Y."/>
            <person name="Lan Y."/>
            <person name="Juniper S.K."/>
            <person name="Young C.R."/>
            <person name="Angers B."/>
            <person name="Qian P.Y."/>
        </authorList>
    </citation>
    <scope>NUCLEOTIDE SEQUENCE</scope>
    <source>
        <strain evidence="6">P08H-3</strain>
    </source>
</reference>
<evidence type="ECO:0000256" key="5">
    <source>
        <dbReference type="RuleBase" id="RU364104"/>
    </source>
</evidence>
<gene>
    <name evidence="6" type="ORF">LSH36_348g01006</name>
</gene>
<dbReference type="InterPro" id="IPR013892">
    <property type="entry name" value="Cyt_c_biogenesis_Cmc1-like"/>
</dbReference>
<evidence type="ECO:0000256" key="1">
    <source>
        <dbReference type="ARBA" id="ARBA00004173"/>
    </source>
</evidence>
<dbReference type="Proteomes" id="UP001208570">
    <property type="component" value="Unassembled WGS sequence"/>
</dbReference>
<organism evidence="6 7">
    <name type="scientific">Paralvinella palmiformis</name>
    <dbReference type="NCBI Taxonomy" id="53620"/>
    <lineage>
        <taxon>Eukaryota</taxon>
        <taxon>Metazoa</taxon>
        <taxon>Spiralia</taxon>
        <taxon>Lophotrochozoa</taxon>
        <taxon>Annelida</taxon>
        <taxon>Polychaeta</taxon>
        <taxon>Sedentaria</taxon>
        <taxon>Canalipalpata</taxon>
        <taxon>Terebellida</taxon>
        <taxon>Terebelliformia</taxon>
        <taxon>Alvinellidae</taxon>
        <taxon>Paralvinella</taxon>
    </lineage>
</organism>
<comment type="caution">
    <text evidence="6">The sequence shown here is derived from an EMBL/GenBank/DDBJ whole genome shotgun (WGS) entry which is preliminary data.</text>
</comment>
<keyword evidence="7" id="KW-1185">Reference proteome</keyword>
<proteinExistence type="inferred from homology"/>
<comment type="similarity">
    <text evidence="2 5">Belongs to the CMC family.</text>
</comment>
<evidence type="ECO:0000256" key="2">
    <source>
        <dbReference type="ARBA" id="ARBA00007347"/>
    </source>
</evidence>
<evidence type="ECO:0000313" key="7">
    <source>
        <dbReference type="Proteomes" id="UP001208570"/>
    </source>
</evidence>
<dbReference type="PANTHER" id="PTHR22977">
    <property type="entry name" value="COX ASSEMBLY MITOCHONDRIAL PROTEIN"/>
    <property type="match status" value="1"/>
</dbReference>
<dbReference type="EMBL" id="JAODUP010000348">
    <property type="protein sequence ID" value="KAK2151860.1"/>
    <property type="molecule type" value="Genomic_DNA"/>
</dbReference>
<sequence>MIRSALGTNRPGSTTLKNQAVVIRKPVHEVWEKCVVDVLLVKVVSREKLFAFVFKFINILKICTMHPDLSPHLHSTECNKLIKLLHECHREYPVGKYFGKCSSVDLLVGKCLKKERNDNRMKNKEKKKKTIPKF</sequence>